<feature type="compositionally biased region" description="Polar residues" evidence="3">
    <location>
        <begin position="107"/>
        <end position="118"/>
    </location>
</feature>
<feature type="compositionally biased region" description="Polar residues" evidence="3">
    <location>
        <begin position="444"/>
        <end position="454"/>
    </location>
</feature>
<feature type="domain" description="DUF4515" evidence="4">
    <location>
        <begin position="263"/>
        <end position="454"/>
    </location>
</feature>
<feature type="compositionally biased region" description="Low complexity" evidence="3">
    <location>
        <begin position="76"/>
        <end position="94"/>
    </location>
</feature>
<evidence type="ECO:0000259" key="4">
    <source>
        <dbReference type="Pfam" id="PF14988"/>
    </source>
</evidence>
<feature type="region of interest" description="Disordered" evidence="3">
    <location>
        <begin position="424"/>
        <end position="454"/>
    </location>
</feature>
<evidence type="ECO:0000256" key="3">
    <source>
        <dbReference type="SAM" id="MobiDB-lite"/>
    </source>
</evidence>
<protein>
    <submittedName>
        <fullName evidence="5">Coiled-coil domain containing 121</fullName>
    </submittedName>
</protein>
<evidence type="ECO:0000313" key="6">
    <source>
        <dbReference type="Proteomes" id="UP000527355"/>
    </source>
</evidence>
<feature type="compositionally biased region" description="Polar residues" evidence="3">
    <location>
        <begin position="291"/>
        <end position="300"/>
    </location>
</feature>
<feature type="region of interest" description="Disordered" evidence="3">
    <location>
        <begin position="291"/>
        <end position="324"/>
    </location>
</feature>
<dbReference type="Proteomes" id="UP000527355">
    <property type="component" value="Unassembled WGS sequence"/>
</dbReference>
<organism evidence="5 6">
    <name type="scientific">Myotis myotis</name>
    <name type="common">Greater mouse-eared bat</name>
    <name type="synonym">Vespertilio myotis</name>
    <dbReference type="NCBI Taxonomy" id="51298"/>
    <lineage>
        <taxon>Eukaryota</taxon>
        <taxon>Metazoa</taxon>
        <taxon>Chordata</taxon>
        <taxon>Craniata</taxon>
        <taxon>Vertebrata</taxon>
        <taxon>Euteleostomi</taxon>
        <taxon>Mammalia</taxon>
        <taxon>Eutheria</taxon>
        <taxon>Laurasiatheria</taxon>
        <taxon>Chiroptera</taxon>
        <taxon>Yangochiroptera</taxon>
        <taxon>Vespertilionidae</taxon>
        <taxon>Myotis</taxon>
    </lineage>
</organism>
<proteinExistence type="predicted"/>
<evidence type="ECO:0000313" key="5">
    <source>
        <dbReference type="EMBL" id="KAF6347979.1"/>
    </source>
</evidence>
<feature type="compositionally biased region" description="Low complexity" evidence="3">
    <location>
        <begin position="123"/>
        <end position="139"/>
    </location>
</feature>
<evidence type="ECO:0000256" key="2">
    <source>
        <dbReference type="SAM" id="Coils"/>
    </source>
</evidence>
<name>A0A7J7XE80_MYOMY</name>
<gene>
    <name evidence="5" type="ORF">mMyoMyo1_002180</name>
</gene>
<reference evidence="5 6" key="1">
    <citation type="journal article" date="2020" name="Nature">
        <title>Six reference-quality genomes reveal evolution of bat adaptations.</title>
        <authorList>
            <person name="Jebb D."/>
            <person name="Huang Z."/>
            <person name="Pippel M."/>
            <person name="Hughes G.M."/>
            <person name="Lavrichenko K."/>
            <person name="Devanna P."/>
            <person name="Winkler S."/>
            <person name="Jermiin L.S."/>
            <person name="Skirmuntt E.C."/>
            <person name="Katzourakis A."/>
            <person name="Burkitt-Gray L."/>
            <person name="Ray D.A."/>
            <person name="Sullivan K.A.M."/>
            <person name="Roscito J.G."/>
            <person name="Kirilenko B.M."/>
            <person name="Davalos L.M."/>
            <person name="Corthals A.P."/>
            <person name="Power M.L."/>
            <person name="Jones G."/>
            <person name="Ransome R.D."/>
            <person name="Dechmann D.K.N."/>
            <person name="Locatelli A.G."/>
            <person name="Puechmaille S.J."/>
            <person name="Fedrigo O."/>
            <person name="Jarvis E.D."/>
            <person name="Hiller M."/>
            <person name="Vernes S.C."/>
            <person name="Myers E.W."/>
            <person name="Teeling E.C."/>
        </authorList>
    </citation>
    <scope>NUCLEOTIDE SEQUENCE [LARGE SCALE GENOMIC DNA]</scope>
    <source>
        <strain evidence="5">MMyoMyo1</strain>
        <tissue evidence="5">Flight muscle</tissue>
    </source>
</reference>
<dbReference type="PANTHER" id="PTHR14845:SF3">
    <property type="entry name" value="COILED-COIL DOMAIN CONTAINING 121, RETROGENE 1"/>
    <property type="match status" value="1"/>
</dbReference>
<keyword evidence="6" id="KW-1185">Reference proteome</keyword>
<feature type="coiled-coil region" evidence="2">
    <location>
        <begin position="343"/>
        <end position="421"/>
    </location>
</feature>
<feature type="compositionally biased region" description="Polar residues" evidence="3">
    <location>
        <begin position="47"/>
        <end position="59"/>
    </location>
</feature>
<accession>A0A7J7XE80</accession>
<dbReference type="EMBL" id="JABWUV010000006">
    <property type="protein sequence ID" value="KAF6347979.1"/>
    <property type="molecule type" value="Genomic_DNA"/>
</dbReference>
<dbReference type="Pfam" id="PF14988">
    <property type="entry name" value="DUF4515"/>
    <property type="match status" value="1"/>
</dbReference>
<keyword evidence="1 2" id="KW-0175">Coiled coil</keyword>
<feature type="region of interest" description="Disordered" evidence="3">
    <location>
        <begin position="1"/>
        <end position="199"/>
    </location>
</feature>
<sequence>MDLNSRPQGEETKIPTGEQSASAGRPRTPVRLRPGAPTRTAVLLSPRTPSRTRLSQSEAPSKAPVLPKDVPSKTRVPLSESPSKSPVSPSEVLSRTPSAASFRTRGTLGSLSAASSRTPLPPSEAASSLTLVSLSETSSQTPGSPSEAPSGIQMPPKKTSSSPHVSWDQRGFSAVDASDEYSSQESGLPDPSEDSRVPPVSYFDLIRNYLKSERPMKAVKGLIDITMEVMKLDHQVKETEIQQKMVQKETEMLLNEKLPIQAETRVMLANLAYKTKEYGRDIENQWNSYAQESGETQQPGQELASHHTESAPELPTAQGAEQGKLEPLLKQQWQASKEMAMIREKQYKELQTLQEELKQARAQTAAKAHARYLWEKALLEKQLKDSTVLEEKKEKELKTKAQALEAAAERCAAELHRLLAEDLSLHPEFSQQPSGPPERKAPQSWLTIQKQQLK</sequence>
<dbReference type="VEuPathDB" id="HostDB:LOC118672842"/>
<dbReference type="PANTHER" id="PTHR14845">
    <property type="entry name" value="COILED-COIL DOMAIN-CONTAINING 166"/>
    <property type="match status" value="1"/>
</dbReference>
<evidence type="ECO:0000256" key="1">
    <source>
        <dbReference type="ARBA" id="ARBA00023054"/>
    </source>
</evidence>
<comment type="caution">
    <text evidence="5">The sequence shown here is derived from an EMBL/GenBank/DDBJ whole genome shotgun (WGS) entry which is preliminary data.</text>
</comment>
<dbReference type="AlphaFoldDB" id="A0A7J7XE80"/>
<dbReference type="InterPro" id="IPR032777">
    <property type="entry name" value="DUF4515"/>
</dbReference>